<evidence type="ECO:0000313" key="2">
    <source>
        <dbReference type="EMBL" id="NZA37882.1"/>
    </source>
</evidence>
<sequence length="48" mass="5557">MNPFSKKDGLKNQGTLYQGFLESGKKKFKMTEKNKTDINKEYEASPEQ</sequence>
<name>A0AB74F090_9FIRM</name>
<reference evidence="2 5" key="2">
    <citation type="submission" date="2020-07" db="EMBL/GenBank/DDBJ databases">
        <title>Organ Donor 1.</title>
        <authorList>
            <person name="Marsh A.J."/>
            <person name="Azcarate-Peril M.A."/>
        </authorList>
    </citation>
    <scope>NUCLEOTIDE SEQUENCE [LARGE SCALE GENOMIC DNA]</scope>
    <source>
        <strain evidence="2 5">AMC0717</strain>
    </source>
</reference>
<dbReference type="GeneID" id="68365552"/>
<dbReference type="EMBL" id="JACCKS010000006">
    <property type="protein sequence ID" value="NZA37882.1"/>
    <property type="molecule type" value="Genomic_DNA"/>
</dbReference>
<gene>
    <name evidence="2" type="ORF">H0N91_06940</name>
    <name evidence="3" type="ORF">SAMN04515649_107119</name>
</gene>
<dbReference type="Proteomes" id="UP000184012">
    <property type="component" value="Unassembled WGS sequence"/>
</dbReference>
<dbReference type="Proteomes" id="UP000586254">
    <property type="component" value="Unassembled WGS sequence"/>
</dbReference>
<dbReference type="HOGENOM" id="CLU_3152928_0_0_9"/>
<accession>A0AB74F090</accession>
<comment type="caution">
    <text evidence="3">The sequence shown here is derived from an EMBL/GenBank/DDBJ whole genome shotgun (WGS) entry which is preliminary data.</text>
</comment>
<feature type="region of interest" description="Disordered" evidence="1">
    <location>
        <begin position="28"/>
        <end position="48"/>
    </location>
</feature>
<evidence type="ECO:0000313" key="3">
    <source>
        <dbReference type="EMBL" id="SHL73347.1"/>
    </source>
</evidence>
<dbReference type="KEGG" id="elm:ELI_0042"/>
<dbReference type="RefSeq" id="WP_013378402.1">
    <property type="nucleotide sequence ID" value="NC_014624.2"/>
</dbReference>
<evidence type="ECO:0000256" key="1">
    <source>
        <dbReference type="SAM" id="MobiDB-lite"/>
    </source>
</evidence>
<dbReference type="AlphaFoldDB" id="A0AB74F090"/>
<organism evidence="3 4">
    <name type="scientific">Eubacterium callanderi</name>
    <dbReference type="NCBI Taxonomy" id="53442"/>
    <lineage>
        <taxon>Bacteria</taxon>
        <taxon>Bacillati</taxon>
        <taxon>Bacillota</taxon>
        <taxon>Clostridia</taxon>
        <taxon>Eubacteriales</taxon>
        <taxon>Eubacteriaceae</taxon>
        <taxon>Eubacterium</taxon>
    </lineage>
</organism>
<reference evidence="3 4" key="1">
    <citation type="submission" date="2016-11" db="EMBL/GenBank/DDBJ databases">
        <authorList>
            <person name="Varghese N."/>
            <person name="Submissions S."/>
        </authorList>
    </citation>
    <scope>NUCLEOTIDE SEQUENCE [LARGE SCALE GENOMIC DNA]</scope>
    <source>
        <strain evidence="3 4">FD</strain>
    </source>
</reference>
<evidence type="ECO:0000313" key="5">
    <source>
        <dbReference type="Proteomes" id="UP000586254"/>
    </source>
</evidence>
<protein>
    <submittedName>
        <fullName evidence="3">Uncharacterized protein</fullName>
    </submittedName>
</protein>
<evidence type="ECO:0000313" key="4">
    <source>
        <dbReference type="Proteomes" id="UP000184012"/>
    </source>
</evidence>
<dbReference type="EMBL" id="FRBP01000007">
    <property type="protein sequence ID" value="SHL73347.1"/>
    <property type="molecule type" value="Genomic_DNA"/>
</dbReference>
<proteinExistence type="predicted"/>